<gene>
    <name evidence="1" type="ORF">OSB04_024356</name>
</gene>
<dbReference type="Proteomes" id="UP001172457">
    <property type="component" value="Chromosome 6"/>
</dbReference>
<proteinExistence type="predicted"/>
<dbReference type="PANTHER" id="PTHR11439">
    <property type="entry name" value="GAG-POL-RELATED RETROTRANSPOSON"/>
    <property type="match status" value="1"/>
</dbReference>
<evidence type="ECO:0000313" key="1">
    <source>
        <dbReference type="EMBL" id="KAJ9544649.1"/>
    </source>
</evidence>
<accession>A0AA38SKZ1</accession>
<reference evidence="1" key="1">
    <citation type="submission" date="2023-03" db="EMBL/GenBank/DDBJ databases">
        <title>Chromosome-scale reference genome and RAD-based genetic map of yellow starthistle (Centaurea solstitialis) reveal putative structural variation and QTLs associated with invader traits.</title>
        <authorList>
            <person name="Reatini B."/>
            <person name="Cang F.A."/>
            <person name="Jiang Q."/>
            <person name="Mckibben M.T.W."/>
            <person name="Barker M.S."/>
            <person name="Rieseberg L.H."/>
            <person name="Dlugosch K.M."/>
        </authorList>
    </citation>
    <scope>NUCLEOTIDE SEQUENCE</scope>
    <source>
        <strain evidence="1">CAN-66</strain>
        <tissue evidence="1">Leaf</tissue>
    </source>
</reference>
<protein>
    <submittedName>
        <fullName evidence="1">Uncharacterized protein</fullName>
    </submittedName>
</protein>
<sequence>MALIPLLGFSVRPRTKLVRVMVQKNKLLIRIIKPNWFDQRKQKRCLESLPEFLELDPPVIDPTNGPSSRSKLQIPEYPNKTRTKNRTGLRFVILTSVTLKCLITLDVFQQNPGEAHLVAVKNILKYLRRTKEIFMVFGGSEDEISVTGYSDASIQTDRDDYRSQSRYIFTLNGGAISWKRSKQDTIADSTTEAEYIAASDAAKEAVCDNSGAVSLDQWIFTVITLGLWRKLKSLENITSRDMYYGSFTSFERLSEEEMICKIPTDDNVADPLTKPLARVKHETHANSIGMQYLDTSS</sequence>
<dbReference type="EMBL" id="JARYMX010000006">
    <property type="protein sequence ID" value="KAJ9544649.1"/>
    <property type="molecule type" value="Genomic_DNA"/>
</dbReference>
<evidence type="ECO:0000313" key="2">
    <source>
        <dbReference type="Proteomes" id="UP001172457"/>
    </source>
</evidence>
<name>A0AA38SKZ1_9ASTR</name>
<organism evidence="1 2">
    <name type="scientific">Centaurea solstitialis</name>
    <name type="common">yellow star-thistle</name>
    <dbReference type="NCBI Taxonomy" id="347529"/>
    <lineage>
        <taxon>Eukaryota</taxon>
        <taxon>Viridiplantae</taxon>
        <taxon>Streptophyta</taxon>
        <taxon>Embryophyta</taxon>
        <taxon>Tracheophyta</taxon>
        <taxon>Spermatophyta</taxon>
        <taxon>Magnoliopsida</taxon>
        <taxon>eudicotyledons</taxon>
        <taxon>Gunneridae</taxon>
        <taxon>Pentapetalae</taxon>
        <taxon>asterids</taxon>
        <taxon>campanulids</taxon>
        <taxon>Asterales</taxon>
        <taxon>Asteraceae</taxon>
        <taxon>Carduoideae</taxon>
        <taxon>Cardueae</taxon>
        <taxon>Centaureinae</taxon>
        <taxon>Centaurea</taxon>
    </lineage>
</organism>
<comment type="caution">
    <text evidence="1">The sequence shown here is derived from an EMBL/GenBank/DDBJ whole genome shotgun (WGS) entry which is preliminary data.</text>
</comment>
<dbReference type="PANTHER" id="PTHR11439:SF496">
    <property type="entry name" value="RNA-DIRECTED DNA POLYMERASE"/>
    <property type="match status" value="1"/>
</dbReference>
<dbReference type="AlphaFoldDB" id="A0AA38SKZ1"/>
<keyword evidence="2" id="KW-1185">Reference proteome</keyword>
<dbReference type="CDD" id="cd09272">
    <property type="entry name" value="RNase_HI_RT_Ty1"/>
    <property type="match status" value="1"/>
</dbReference>